<keyword evidence="4" id="KW-0808">Transferase</keyword>
<feature type="transmembrane region" description="Helical" evidence="9">
    <location>
        <begin position="102"/>
        <end position="128"/>
    </location>
</feature>
<accession>A0A2W2EBR5</accession>
<dbReference type="InterPro" id="IPR011712">
    <property type="entry name" value="Sig_transdc_His_kin_sub3_dim/P"/>
</dbReference>
<evidence type="ECO:0000313" key="12">
    <source>
        <dbReference type="Proteomes" id="UP000248924"/>
    </source>
</evidence>
<evidence type="ECO:0000313" key="11">
    <source>
        <dbReference type="EMBL" id="PZG09418.1"/>
    </source>
</evidence>
<evidence type="ECO:0000256" key="7">
    <source>
        <dbReference type="ARBA" id="ARBA00022840"/>
    </source>
</evidence>
<keyword evidence="9" id="KW-1133">Transmembrane helix</keyword>
<feature type="transmembrane region" description="Helical" evidence="9">
    <location>
        <begin position="45"/>
        <end position="64"/>
    </location>
</feature>
<dbReference type="GO" id="GO:0005524">
    <property type="term" value="F:ATP binding"/>
    <property type="evidence" value="ECO:0007669"/>
    <property type="project" value="UniProtKB-KW"/>
</dbReference>
<gene>
    <name evidence="11" type="ORF">C1I95_29085</name>
</gene>
<evidence type="ECO:0000256" key="2">
    <source>
        <dbReference type="ARBA" id="ARBA00012438"/>
    </source>
</evidence>
<evidence type="ECO:0000256" key="4">
    <source>
        <dbReference type="ARBA" id="ARBA00022679"/>
    </source>
</evidence>
<dbReference type="OrthoDB" id="227596at2"/>
<dbReference type="Pfam" id="PF07730">
    <property type="entry name" value="HisKA_3"/>
    <property type="match status" value="1"/>
</dbReference>
<dbReference type="EMBL" id="POTY01000270">
    <property type="protein sequence ID" value="PZG09418.1"/>
    <property type="molecule type" value="Genomic_DNA"/>
</dbReference>
<dbReference type="EC" id="2.7.13.3" evidence="2"/>
<sequence>MSPNPSLADPAASLAGTRAPRWLLPAELAGPDPIRRRPRRTVRDWVVDVLLFTGAVLVGLDTWAEQPPYYADAASAWMLTVDPWVGVASCLALWWRRRFPLALAIALVPALMLAGTALGASMVAVFNLAIRRDWLPASLVTVAYLVPTLHFSALHPPPDASRSMALALIGVAYLVPLSWGMATRARRQLILGLRRDAARQRREHQRRLADTRRAERERIAREMHDVLAHRISLLSLHAGGLAYRTTQAQAGAALPLASGEIREAAEVIRDAAGRALDELAEVLAVLRDGPAAAAAAPQPRLTDIARLVAEARAAGQRVGFEMVCAPGAAEALRPATQRTVYRTVQEGLTNARKHAPDAPVEVRVDAAPGPGVSVTVSNPVPPGPRRGPGAGAGLTGLAERVALDGGTVEHGVVDGSFRLTARLSWPA</sequence>
<dbReference type="GO" id="GO:0046983">
    <property type="term" value="F:protein dimerization activity"/>
    <property type="evidence" value="ECO:0007669"/>
    <property type="project" value="InterPro"/>
</dbReference>
<evidence type="ECO:0000256" key="9">
    <source>
        <dbReference type="SAM" id="Phobius"/>
    </source>
</evidence>
<dbReference type="GO" id="GO:0000155">
    <property type="term" value="F:phosphorelay sensor kinase activity"/>
    <property type="evidence" value="ECO:0007669"/>
    <property type="project" value="InterPro"/>
</dbReference>
<dbReference type="AlphaFoldDB" id="A0A2W2EBR5"/>
<feature type="transmembrane region" description="Helical" evidence="9">
    <location>
        <begin position="76"/>
        <end position="95"/>
    </location>
</feature>
<keyword evidence="6 11" id="KW-0418">Kinase</keyword>
<reference evidence="11 12" key="1">
    <citation type="submission" date="2018-01" db="EMBL/GenBank/DDBJ databases">
        <title>Draft genome sequence of Jishengella sp. NA12.</title>
        <authorList>
            <person name="Sahin N."/>
            <person name="Ay H."/>
            <person name="Saygin H."/>
        </authorList>
    </citation>
    <scope>NUCLEOTIDE SEQUENCE [LARGE SCALE GENOMIC DNA]</scope>
    <source>
        <strain evidence="11 12">NA12</strain>
    </source>
</reference>
<comment type="caution">
    <text evidence="11">The sequence shown here is derived from an EMBL/GenBank/DDBJ whole genome shotgun (WGS) entry which is preliminary data.</text>
</comment>
<dbReference type="GO" id="GO:0016020">
    <property type="term" value="C:membrane"/>
    <property type="evidence" value="ECO:0007669"/>
    <property type="project" value="InterPro"/>
</dbReference>
<name>A0A2W2EBR5_9ACTN</name>
<feature type="domain" description="Signal transduction histidine kinase subgroup 3 dimerisation and phosphoacceptor" evidence="10">
    <location>
        <begin position="215"/>
        <end position="288"/>
    </location>
</feature>
<evidence type="ECO:0000256" key="8">
    <source>
        <dbReference type="ARBA" id="ARBA00023012"/>
    </source>
</evidence>
<proteinExistence type="predicted"/>
<keyword evidence="9" id="KW-0812">Transmembrane</keyword>
<keyword evidence="9" id="KW-0472">Membrane</keyword>
<keyword evidence="5" id="KW-0547">Nucleotide-binding</keyword>
<dbReference type="Gene3D" id="1.20.5.1930">
    <property type="match status" value="1"/>
</dbReference>
<evidence type="ECO:0000256" key="3">
    <source>
        <dbReference type="ARBA" id="ARBA00022553"/>
    </source>
</evidence>
<keyword evidence="3" id="KW-0597">Phosphoprotein</keyword>
<dbReference type="InterPro" id="IPR036890">
    <property type="entry name" value="HATPase_C_sf"/>
</dbReference>
<dbReference type="Gene3D" id="3.30.565.10">
    <property type="entry name" value="Histidine kinase-like ATPase, C-terminal domain"/>
    <property type="match status" value="1"/>
</dbReference>
<comment type="catalytic activity">
    <reaction evidence="1">
        <text>ATP + protein L-histidine = ADP + protein N-phospho-L-histidine.</text>
        <dbReference type="EC" id="2.7.13.3"/>
    </reaction>
</comment>
<keyword evidence="12" id="KW-1185">Reference proteome</keyword>
<keyword evidence="8" id="KW-0902">Two-component regulatory system</keyword>
<evidence type="ECO:0000256" key="1">
    <source>
        <dbReference type="ARBA" id="ARBA00000085"/>
    </source>
</evidence>
<dbReference type="Proteomes" id="UP000248924">
    <property type="component" value="Unassembled WGS sequence"/>
</dbReference>
<dbReference type="RefSeq" id="WP_111218621.1">
    <property type="nucleotide sequence ID" value="NZ_POTY01000270.1"/>
</dbReference>
<feature type="transmembrane region" description="Helical" evidence="9">
    <location>
        <begin position="134"/>
        <end position="153"/>
    </location>
</feature>
<dbReference type="PANTHER" id="PTHR24421:SF10">
    <property type="entry name" value="NITRATE_NITRITE SENSOR PROTEIN NARQ"/>
    <property type="match status" value="1"/>
</dbReference>
<evidence type="ECO:0000256" key="6">
    <source>
        <dbReference type="ARBA" id="ARBA00022777"/>
    </source>
</evidence>
<dbReference type="InterPro" id="IPR050482">
    <property type="entry name" value="Sensor_HK_TwoCompSys"/>
</dbReference>
<feature type="transmembrane region" description="Helical" evidence="9">
    <location>
        <begin position="165"/>
        <end position="182"/>
    </location>
</feature>
<dbReference type="PANTHER" id="PTHR24421">
    <property type="entry name" value="NITRATE/NITRITE SENSOR PROTEIN NARX-RELATED"/>
    <property type="match status" value="1"/>
</dbReference>
<protein>
    <recommendedName>
        <fullName evidence="2">histidine kinase</fullName>
        <ecNumber evidence="2">2.7.13.3</ecNumber>
    </recommendedName>
</protein>
<evidence type="ECO:0000256" key="5">
    <source>
        <dbReference type="ARBA" id="ARBA00022741"/>
    </source>
</evidence>
<evidence type="ECO:0000259" key="10">
    <source>
        <dbReference type="Pfam" id="PF07730"/>
    </source>
</evidence>
<keyword evidence="7" id="KW-0067">ATP-binding</keyword>
<organism evidence="11 12">
    <name type="scientific">Micromonospora craterilacus</name>
    <dbReference type="NCBI Taxonomy" id="1655439"/>
    <lineage>
        <taxon>Bacteria</taxon>
        <taxon>Bacillati</taxon>
        <taxon>Actinomycetota</taxon>
        <taxon>Actinomycetes</taxon>
        <taxon>Micromonosporales</taxon>
        <taxon>Micromonosporaceae</taxon>
        <taxon>Micromonospora</taxon>
    </lineage>
</organism>